<dbReference type="GO" id="GO:0005615">
    <property type="term" value="C:extracellular space"/>
    <property type="evidence" value="ECO:0007669"/>
    <property type="project" value="UniProtKB-UniRule"/>
</dbReference>
<dbReference type="Proteomes" id="UP001497482">
    <property type="component" value="Chromosome 6"/>
</dbReference>
<dbReference type="Pfam" id="PF02886">
    <property type="entry name" value="LBP_BPI_CETP_C"/>
    <property type="match status" value="1"/>
</dbReference>
<feature type="domain" description="Lipid-binding serum glycoprotein C-terminal" evidence="15">
    <location>
        <begin position="285"/>
        <end position="488"/>
    </location>
</feature>
<comment type="function">
    <text evidence="13">The cytotoxic action of BPI is limited to many species of Gram-negative bacteria; this specificity may be explained by a strong affinity of the very basic N-terminal half for the negatively charged lipopolysaccharides that are unique to the Gram-negative bacterial outer envelope.</text>
</comment>
<dbReference type="PANTHER" id="PTHR10504">
    <property type="entry name" value="BACTERICIDAL PERMEABILITY-INCREASING BPI PROTEIN-RELATED"/>
    <property type="match status" value="1"/>
</dbReference>
<evidence type="ECO:0000256" key="2">
    <source>
        <dbReference type="ARBA" id="ARBA00007292"/>
    </source>
</evidence>
<dbReference type="SMART" id="SM00328">
    <property type="entry name" value="BPI1"/>
    <property type="match status" value="1"/>
</dbReference>
<evidence type="ECO:0000256" key="3">
    <source>
        <dbReference type="ARBA" id="ARBA00017827"/>
    </source>
</evidence>
<evidence type="ECO:0000256" key="9">
    <source>
        <dbReference type="ARBA" id="ARBA00023157"/>
    </source>
</evidence>
<name>A0AAV2M6D9_KNICA</name>
<dbReference type="EMBL" id="OZ035828">
    <property type="protein sequence ID" value="CAL1608761.1"/>
    <property type="molecule type" value="Genomic_DNA"/>
</dbReference>
<evidence type="ECO:0000256" key="13">
    <source>
        <dbReference type="RuleBase" id="RU369039"/>
    </source>
</evidence>
<evidence type="ECO:0000256" key="11">
    <source>
        <dbReference type="ARBA" id="ARBA00025943"/>
    </source>
</evidence>
<dbReference type="GO" id="GO:0008289">
    <property type="term" value="F:lipid binding"/>
    <property type="evidence" value="ECO:0007669"/>
    <property type="project" value="InterPro"/>
</dbReference>
<dbReference type="InterPro" id="IPR017943">
    <property type="entry name" value="Bactericidal_perm-incr_a/b_dom"/>
</dbReference>
<evidence type="ECO:0000256" key="4">
    <source>
        <dbReference type="ARBA" id="ARBA00022525"/>
    </source>
</evidence>
<dbReference type="FunFam" id="3.15.10.10:FF:000001">
    <property type="entry name" value="phospholipid transfer protein-like"/>
    <property type="match status" value="1"/>
</dbReference>
<comment type="domain">
    <text evidence="13">The N-terminal region may be exposed to the interior of the granule, whereas the C-terminal portion may be embedded in the membrane. During phagocytosis and degranulation, proteases may be released and activated and cleave BPI at the junction of the N- and C-terminal portions of the molecule, providing controlled release of the N-terminal antibacterial fragment when bacteria are ingested.</text>
</comment>
<dbReference type="Gene3D" id="3.15.10.10">
    <property type="entry name" value="Bactericidal permeability-increasing protein, domain 1"/>
    <property type="match status" value="1"/>
</dbReference>
<evidence type="ECO:0000313" key="16">
    <source>
        <dbReference type="EMBL" id="CAL1608761.1"/>
    </source>
</evidence>
<dbReference type="SMART" id="SM00329">
    <property type="entry name" value="BPI2"/>
    <property type="match status" value="1"/>
</dbReference>
<evidence type="ECO:0000256" key="10">
    <source>
        <dbReference type="ARBA" id="ARBA00023180"/>
    </source>
</evidence>
<comment type="domain">
    <text evidence="13">The N- and C-terminal barrels adopt an identical fold despite having only 13% of conserved residues.</text>
</comment>
<dbReference type="GO" id="GO:0050829">
    <property type="term" value="P:defense response to Gram-negative bacterium"/>
    <property type="evidence" value="ECO:0007669"/>
    <property type="project" value="UniProtKB-UniRule"/>
</dbReference>
<feature type="domain" description="Lipid-binding serum glycoprotein N-terminal" evidence="14">
    <location>
        <begin position="49"/>
        <end position="270"/>
    </location>
</feature>
<keyword evidence="7 13" id="KW-0391">Immunity</keyword>
<dbReference type="GO" id="GO:0045087">
    <property type="term" value="P:innate immune response"/>
    <property type="evidence" value="ECO:0007669"/>
    <property type="project" value="UniProtKB-UniRule"/>
</dbReference>
<dbReference type="InterPro" id="IPR032942">
    <property type="entry name" value="BPI/LBP/Plunc"/>
</dbReference>
<keyword evidence="13" id="KW-0732">Signal</keyword>
<dbReference type="PIRSF" id="PIRSF002417">
    <property type="entry name" value="Lipid_binding_protein"/>
    <property type="match status" value="1"/>
</dbReference>
<dbReference type="CDD" id="cd00025">
    <property type="entry name" value="BPI1"/>
    <property type="match status" value="1"/>
</dbReference>
<keyword evidence="6 13" id="KW-0399">Innate immunity</keyword>
<gene>
    <name evidence="16" type="ORF">KC01_LOCUS35630</name>
</gene>
<keyword evidence="5 13" id="KW-0929">Antimicrobial</keyword>
<dbReference type="SUPFAM" id="SSF55394">
    <property type="entry name" value="Bactericidal permeability-increasing protein, BPI"/>
    <property type="match status" value="2"/>
</dbReference>
<accession>A0AAV2M6D9</accession>
<feature type="disulfide bond" evidence="12">
    <location>
        <begin position="174"/>
        <end position="213"/>
    </location>
</feature>
<protein>
    <recommendedName>
        <fullName evidence="3 13">Bactericidal permeability-increasing protein</fullName>
        <shortName evidence="13">BPI</shortName>
    </recommendedName>
</protein>
<keyword evidence="9 12" id="KW-1015">Disulfide bond</keyword>
<evidence type="ECO:0000259" key="14">
    <source>
        <dbReference type="SMART" id="SM00328"/>
    </source>
</evidence>
<evidence type="ECO:0000313" key="17">
    <source>
        <dbReference type="Proteomes" id="UP001497482"/>
    </source>
</evidence>
<sequence>MIPLEPLLPVCCAVRHRSSLKQPKMMLPVWCLVALTALTSAVNPGVKVKLTQKGLEYGRELGIASIQKKLQSIKLPDMSGSASTVVGKVKYSFTNMHIVNVGLPQSSVSLEPGAGVKLSVTNAFMSLNGNWKIKYLFIKDSGSFDLSVTGLSITTTIAVNSDETGRPTVSGSSCSAAVGSVSIKFHGGASWLYNLFTDSIDKSLRSALEKHICPLVADSISDINPYLKTLNVLAKVDEYAEIEYSMVSSPVISTSSVELSLKGEFYNIGKHQEPPFTPAVFSLPSSNDTMLYIGLSSYIANSAGFVYTTAGALSLYITDDMIPASSPIRLNTKTFGALIPQIAQQFPDLMMKLLLKEVKSPVFAFESDNTTIQTTATMTAFAIQVNGTLSPLFVLNMNTSVSVEVSVSGTSLAGSVSLNKMDLTLETSYVGDFQVKLLDRIFQSFLKGVILPRINAEFSKGFPLPTIGEVKLVNTQLQIVKDYVLIGTDVQFSG</sequence>
<dbReference type="InterPro" id="IPR030675">
    <property type="entry name" value="BPI/LBP"/>
</dbReference>
<evidence type="ECO:0000256" key="7">
    <source>
        <dbReference type="ARBA" id="ARBA00022859"/>
    </source>
</evidence>
<dbReference type="PANTHER" id="PTHR10504:SF84">
    <property type="entry name" value="BACTERICIDAL PERMEABILITY-INCREASING PROTEIN"/>
    <property type="match status" value="1"/>
</dbReference>
<evidence type="ECO:0000256" key="12">
    <source>
        <dbReference type="PIRSR" id="PIRSR002417-50"/>
    </source>
</evidence>
<comment type="subunit">
    <text evidence="11 13">Monomer. Homodimer; disulfide-linked.</text>
</comment>
<evidence type="ECO:0000256" key="8">
    <source>
        <dbReference type="ARBA" id="ARBA00023022"/>
    </source>
</evidence>
<evidence type="ECO:0000259" key="15">
    <source>
        <dbReference type="SMART" id="SM00329"/>
    </source>
</evidence>
<dbReference type="InterPro" id="IPR001124">
    <property type="entry name" value="Lipid-bd_serum_glycop_C"/>
</dbReference>
<keyword evidence="4 13" id="KW-0964">Secreted</keyword>
<dbReference type="Pfam" id="PF01273">
    <property type="entry name" value="LBP_BPI_CETP"/>
    <property type="match status" value="1"/>
</dbReference>
<evidence type="ECO:0000256" key="5">
    <source>
        <dbReference type="ARBA" id="ARBA00022529"/>
    </source>
</evidence>
<reference evidence="16 17" key="1">
    <citation type="submission" date="2024-04" db="EMBL/GenBank/DDBJ databases">
        <authorList>
            <person name="Waldvogel A.-M."/>
            <person name="Schoenle A."/>
        </authorList>
    </citation>
    <scope>NUCLEOTIDE SEQUENCE [LARGE SCALE GENOMIC DNA]</scope>
</reference>
<keyword evidence="10 13" id="KW-0325">Glycoprotein</keyword>
<dbReference type="FunFam" id="3.15.20.10:FF:000001">
    <property type="entry name" value="Phospholipid transfer protein"/>
    <property type="match status" value="1"/>
</dbReference>
<dbReference type="AlphaFoldDB" id="A0AAV2M6D9"/>
<comment type="similarity">
    <text evidence="2">Belongs to the BPI/LBP/Plunc superfamily. BPI/LBP family.</text>
</comment>
<comment type="subcellular location">
    <subcellularLocation>
        <location evidence="1 13">Secreted</location>
    </subcellularLocation>
</comment>
<organism evidence="16 17">
    <name type="scientific">Knipowitschia caucasica</name>
    <name type="common">Caucasian dwarf goby</name>
    <name type="synonym">Pomatoschistus caucasicus</name>
    <dbReference type="NCBI Taxonomy" id="637954"/>
    <lineage>
        <taxon>Eukaryota</taxon>
        <taxon>Metazoa</taxon>
        <taxon>Chordata</taxon>
        <taxon>Craniata</taxon>
        <taxon>Vertebrata</taxon>
        <taxon>Euteleostomi</taxon>
        <taxon>Actinopterygii</taxon>
        <taxon>Neopterygii</taxon>
        <taxon>Teleostei</taxon>
        <taxon>Neoteleostei</taxon>
        <taxon>Acanthomorphata</taxon>
        <taxon>Gobiaria</taxon>
        <taxon>Gobiiformes</taxon>
        <taxon>Gobioidei</taxon>
        <taxon>Gobiidae</taxon>
        <taxon>Gobiinae</taxon>
        <taxon>Knipowitschia</taxon>
    </lineage>
</organism>
<keyword evidence="8 13" id="KW-0044">Antibiotic</keyword>
<evidence type="ECO:0000256" key="1">
    <source>
        <dbReference type="ARBA" id="ARBA00004613"/>
    </source>
</evidence>
<proteinExistence type="inferred from homology"/>
<dbReference type="Gene3D" id="3.15.20.10">
    <property type="entry name" value="Bactericidal permeability-increasing protein, domain 2"/>
    <property type="match status" value="1"/>
</dbReference>
<evidence type="ECO:0000256" key="6">
    <source>
        <dbReference type="ARBA" id="ARBA00022588"/>
    </source>
</evidence>
<keyword evidence="17" id="KW-1185">Reference proteome</keyword>
<dbReference type="InterPro" id="IPR017942">
    <property type="entry name" value="Lipid-bd_serum_glycop_N"/>
</dbReference>